<evidence type="ECO:0000313" key="3">
    <source>
        <dbReference type="Proteomes" id="UP000009026"/>
    </source>
</evidence>
<sequence length="127" mass="13700">MLHDVGQALLACGITGTARPDHGDHRHHRRPGVLLHHHAKSGGQTEVAQREGHVTHDDLPTLRQRGARTQQQRQGNDGGTGPPEGTRKDSRGKHPGSRYKPGSDTEGPRPPPPPRARMTFNCNGTGA</sequence>
<feature type="compositionally biased region" description="Basic and acidic residues" evidence="1">
    <location>
        <begin position="48"/>
        <end position="60"/>
    </location>
</feature>
<dbReference type="KEGG" id="mym:A176_001475"/>
<protein>
    <submittedName>
        <fullName evidence="2">Uncharacterized protein</fullName>
    </submittedName>
</protein>
<feature type="compositionally biased region" description="Low complexity" evidence="1">
    <location>
        <begin position="63"/>
        <end position="75"/>
    </location>
</feature>
<dbReference type="Proteomes" id="UP000009026">
    <property type="component" value="Chromosome"/>
</dbReference>
<dbReference type="AlphaFoldDB" id="A0A0H4WSN3"/>
<organism evidence="2 3">
    <name type="scientific">Pseudomyxococcus hansupus</name>
    <dbReference type="NCBI Taxonomy" id="1297742"/>
    <lineage>
        <taxon>Bacteria</taxon>
        <taxon>Pseudomonadati</taxon>
        <taxon>Myxococcota</taxon>
        <taxon>Myxococcia</taxon>
        <taxon>Myxococcales</taxon>
        <taxon>Cystobacterineae</taxon>
        <taxon>Myxococcaceae</taxon>
        <taxon>Pseudomyxococcus</taxon>
    </lineage>
</organism>
<proteinExistence type="predicted"/>
<accession>A0A0H4WSN3</accession>
<dbReference type="EMBL" id="CP012109">
    <property type="protein sequence ID" value="AKQ64563.1"/>
    <property type="molecule type" value="Genomic_DNA"/>
</dbReference>
<evidence type="ECO:0000313" key="2">
    <source>
        <dbReference type="EMBL" id="AKQ64563.1"/>
    </source>
</evidence>
<gene>
    <name evidence="2" type="ORF">A176_001475</name>
</gene>
<reference evidence="2 3" key="1">
    <citation type="journal article" date="2016" name="PLoS ONE">
        <title>Complete Genome Sequence and Comparative Genomics of a Novel Myxobacterium Myxococcus hansupus.</title>
        <authorList>
            <person name="Sharma G."/>
            <person name="Narwani T."/>
            <person name="Subramanian S."/>
        </authorList>
    </citation>
    <scope>NUCLEOTIDE SEQUENCE [LARGE SCALE GENOMIC DNA]</scope>
    <source>
        <strain evidence="3">mixupus</strain>
    </source>
</reference>
<evidence type="ECO:0000256" key="1">
    <source>
        <dbReference type="SAM" id="MobiDB-lite"/>
    </source>
</evidence>
<feature type="region of interest" description="Disordered" evidence="1">
    <location>
        <begin position="15"/>
        <end position="127"/>
    </location>
</feature>
<keyword evidence="3" id="KW-1185">Reference proteome</keyword>
<dbReference type="STRING" id="1297742.A176_001475"/>
<name>A0A0H4WSN3_9BACT</name>
<feature type="compositionally biased region" description="Basic residues" evidence="1">
    <location>
        <begin position="25"/>
        <end position="40"/>
    </location>
</feature>